<dbReference type="InterPro" id="IPR012338">
    <property type="entry name" value="Beta-lactam/transpept-like"/>
</dbReference>
<dbReference type="SUPFAM" id="SSF56601">
    <property type="entry name" value="beta-lactamase/transpeptidase-like"/>
    <property type="match status" value="1"/>
</dbReference>
<feature type="domain" description="Beta-lactamase-related" evidence="1">
    <location>
        <begin position="30"/>
        <end position="357"/>
    </location>
</feature>
<dbReference type="EMBL" id="CAFAAH010000022">
    <property type="protein sequence ID" value="CAB4789310.1"/>
    <property type="molecule type" value="Genomic_DNA"/>
</dbReference>
<dbReference type="InterPro" id="IPR052907">
    <property type="entry name" value="Beta-lactamase/esterase"/>
</dbReference>
<evidence type="ECO:0000313" key="2">
    <source>
        <dbReference type="EMBL" id="CAB4789310.1"/>
    </source>
</evidence>
<sequence length="378" mass="40584">MTTDIGTAIGDTIDAAAVERLLARARRDIDDGLLPSAQLALAINGEIVVEETFGAATPESRYCVFSSTKPFIASCCWILIQEGKLDVTKRVVDYIPEFGTNGKEVVTVEQVMLHQSGFPSAPLGPPQWETKAGRLEAFGKWRLQWEPGTISEYHPSSAHWVLAELIDRLSGEDFRDFLERRVTSPLGLPRVLGVTDDAPVMVPVPCGEPATADELEAVLGIRELPATEVTTSAVAYLSRYEARAVGLPGGGGVMRARDLALFYQALLHNSAGIWDPEVLSDGTGRVRSMLPDAWTGVPASRTLGLVTAGSDGLGSMRGFGKTTSARTFGHNGAFGQISWADPETGISFAYVTDGLDEHILRQGRRGIVLSSLANECAK</sequence>
<dbReference type="PANTHER" id="PTHR43319">
    <property type="entry name" value="BETA-LACTAMASE-RELATED"/>
    <property type="match status" value="1"/>
</dbReference>
<gene>
    <name evidence="2" type="ORF">UFOPK2996_00310</name>
</gene>
<proteinExistence type="predicted"/>
<dbReference type="InterPro" id="IPR001466">
    <property type="entry name" value="Beta-lactam-related"/>
</dbReference>
<dbReference type="Pfam" id="PF00144">
    <property type="entry name" value="Beta-lactamase"/>
    <property type="match status" value="1"/>
</dbReference>
<evidence type="ECO:0000259" key="1">
    <source>
        <dbReference type="Pfam" id="PF00144"/>
    </source>
</evidence>
<protein>
    <submittedName>
        <fullName evidence="2">Unannotated protein</fullName>
    </submittedName>
</protein>
<reference evidence="2" key="1">
    <citation type="submission" date="2020-05" db="EMBL/GenBank/DDBJ databases">
        <authorList>
            <person name="Chiriac C."/>
            <person name="Salcher M."/>
            <person name="Ghai R."/>
            <person name="Kavagutti S V."/>
        </authorList>
    </citation>
    <scope>NUCLEOTIDE SEQUENCE</scope>
</reference>
<accession>A0A6J6WWB1</accession>
<dbReference type="Gene3D" id="3.40.710.10">
    <property type="entry name" value="DD-peptidase/beta-lactamase superfamily"/>
    <property type="match status" value="1"/>
</dbReference>
<dbReference type="PANTHER" id="PTHR43319:SF3">
    <property type="entry name" value="BETA-LACTAMASE-RELATED DOMAIN-CONTAINING PROTEIN"/>
    <property type="match status" value="1"/>
</dbReference>
<organism evidence="2">
    <name type="scientific">freshwater metagenome</name>
    <dbReference type="NCBI Taxonomy" id="449393"/>
    <lineage>
        <taxon>unclassified sequences</taxon>
        <taxon>metagenomes</taxon>
        <taxon>ecological metagenomes</taxon>
    </lineage>
</organism>
<name>A0A6J6WWB1_9ZZZZ</name>
<dbReference type="AlphaFoldDB" id="A0A6J6WWB1"/>